<dbReference type="GO" id="GO:0006820">
    <property type="term" value="P:monoatomic anion transport"/>
    <property type="evidence" value="ECO:0007669"/>
    <property type="project" value="TreeGrafter"/>
</dbReference>
<feature type="compositionally biased region" description="Basic and acidic residues" evidence="5">
    <location>
        <begin position="414"/>
        <end position="437"/>
    </location>
</feature>
<gene>
    <name evidence="8" type="ORF">CHIRRI_LOCUS4225</name>
</gene>
<dbReference type="InterPro" id="IPR050382">
    <property type="entry name" value="MFS_Na/Anion_cotransporter"/>
</dbReference>
<feature type="transmembrane region" description="Helical" evidence="6">
    <location>
        <begin position="69"/>
        <end position="89"/>
    </location>
</feature>
<evidence type="ECO:0000256" key="4">
    <source>
        <dbReference type="ARBA" id="ARBA00023136"/>
    </source>
</evidence>
<dbReference type="InterPro" id="IPR020846">
    <property type="entry name" value="MFS_dom"/>
</dbReference>
<evidence type="ECO:0000256" key="6">
    <source>
        <dbReference type="SAM" id="Phobius"/>
    </source>
</evidence>
<dbReference type="GO" id="GO:0016020">
    <property type="term" value="C:membrane"/>
    <property type="evidence" value="ECO:0007669"/>
    <property type="project" value="UniProtKB-SubCell"/>
</dbReference>
<dbReference type="FunFam" id="1.20.1250.20:FF:000532">
    <property type="entry name" value="SLC (SoLute Carrier) homolog"/>
    <property type="match status" value="1"/>
</dbReference>
<dbReference type="PANTHER" id="PTHR11662:SF455">
    <property type="entry name" value="GH23975P"/>
    <property type="match status" value="1"/>
</dbReference>
<reference evidence="8" key="1">
    <citation type="submission" date="2022-01" db="EMBL/GenBank/DDBJ databases">
        <authorList>
            <person name="King R."/>
        </authorList>
    </citation>
    <scope>NUCLEOTIDE SEQUENCE</scope>
</reference>
<accession>A0A9N9WQ00</accession>
<feature type="transmembrane region" description="Helical" evidence="6">
    <location>
        <begin position="136"/>
        <end position="154"/>
    </location>
</feature>
<keyword evidence="2 6" id="KW-0812">Transmembrane</keyword>
<feature type="transmembrane region" description="Helical" evidence="6">
    <location>
        <begin position="274"/>
        <end position="293"/>
    </location>
</feature>
<reference evidence="8" key="2">
    <citation type="submission" date="2022-10" db="EMBL/GenBank/DDBJ databases">
        <authorList>
            <consortium name="ENA_rothamsted_submissions"/>
            <consortium name="culmorum"/>
            <person name="King R."/>
        </authorList>
    </citation>
    <scope>NUCLEOTIDE SEQUENCE</scope>
</reference>
<proteinExistence type="predicted"/>
<evidence type="ECO:0000313" key="9">
    <source>
        <dbReference type="Proteomes" id="UP001153620"/>
    </source>
</evidence>
<protein>
    <recommendedName>
        <fullName evidence="7">Major facilitator superfamily (MFS) profile domain-containing protein</fullName>
    </recommendedName>
</protein>
<evidence type="ECO:0000256" key="3">
    <source>
        <dbReference type="ARBA" id="ARBA00022989"/>
    </source>
</evidence>
<dbReference type="Gene3D" id="1.20.1250.20">
    <property type="entry name" value="MFS general substrate transporter like domains"/>
    <property type="match status" value="2"/>
</dbReference>
<feature type="transmembrane region" description="Helical" evidence="6">
    <location>
        <begin position="42"/>
        <end position="63"/>
    </location>
</feature>
<dbReference type="OrthoDB" id="2985014at2759"/>
<feature type="transmembrane region" description="Helical" evidence="6">
    <location>
        <begin position="299"/>
        <end position="319"/>
    </location>
</feature>
<organism evidence="8 9">
    <name type="scientific">Chironomus riparius</name>
    <dbReference type="NCBI Taxonomy" id="315576"/>
    <lineage>
        <taxon>Eukaryota</taxon>
        <taxon>Metazoa</taxon>
        <taxon>Ecdysozoa</taxon>
        <taxon>Arthropoda</taxon>
        <taxon>Hexapoda</taxon>
        <taxon>Insecta</taxon>
        <taxon>Pterygota</taxon>
        <taxon>Neoptera</taxon>
        <taxon>Endopterygota</taxon>
        <taxon>Diptera</taxon>
        <taxon>Nematocera</taxon>
        <taxon>Chironomoidea</taxon>
        <taxon>Chironomidae</taxon>
        <taxon>Chironominae</taxon>
        <taxon>Chironomus</taxon>
    </lineage>
</organism>
<dbReference type="Pfam" id="PF07690">
    <property type="entry name" value="MFS_1"/>
    <property type="match status" value="1"/>
</dbReference>
<dbReference type="InterPro" id="IPR036259">
    <property type="entry name" value="MFS_trans_sf"/>
</dbReference>
<keyword evidence="3 6" id="KW-1133">Transmembrane helix</keyword>
<sequence length="477" mass="53775">MVKEEHKDWDEVKKGIILTSYYYGHLFTQIAGGMMVSKIPDFIVFGSGVLLTSILTLVSPVSLKANFETFVTLRVIMGLIEGYTMPSMYQIWSKWAPPFERTRMCGLQYAGHYIGIMMSMCTCGIIADSFGWQTVFYIYGGIACLWSVIWLGLVRGSPDNDYFISDEEKEYIAASLTDIEELPKQKSFPFKAILTSGPFWAIVVAHFAENWGLFTMLTQLPSFLKDYNDYSISDTGFVASIPYLVFGVALLLAGIPTDYLQEKETLTTTQIRRFFSCFAFLAQGIFIMTAAYMPNSMVLIAFISLGAGFGALSTCGYALNHLDIAPQYASFIKGISNAIGTLPAIFAPMTASFLVKDKKNLSQWKNVFIITAHIYFAGCIIYWFFASGEIQPWAKEVVQENIEVSTVSKSGKKSTKENAKKPRNKNENDVEKVERQAPKIRKAGKKKSKYRQITTNETKLSKFYDRVTTYFSKIFKF</sequence>
<dbReference type="InterPro" id="IPR011701">
    <property type="entry name" value="MFS"/>
</dbReference>
<evidence type="ECO:0000313" key="8">
    <source>
        <dbReference type="EMBL" id="CAG9801294.1"/>
    </source>
</evidence>
<name>A0A9N9WQ00_9DIPT</name>
<feature type="transmembrane region" description="Helical" evidence="6">
    <location>
        <begin position="331"/>
        <end position="355"/>
    </location>
</feature>
<feature type="compositionally biased region" description="Basic residues" evidence="5">
    <location>
        <begin position="438"/>
        <end position="450"/>
    </location>
</feature>
<feature type="region of interest" description="Disordered" evidence="5">
    <location>
        <begin position="409"/>
        <end position="451"/>
    </location>
</feature>
<dbReference type="AlphaFoldDB" id="A0A9N9WQ00"/>
<feature type="transmembrane region" description="Helical" evidence="6">
    <location>
        <begin position="110"/>
        <end position="130"/>
    </location>
</feature>
<dbReference type="GO" id="GO:0022857">
    <property type="term" value="F:transmembrane transporter activity"/>
    <property type="evidence" value="ECO:0007669"/>
    <property type="project" value="InterPro"/>
</dbReference>
<comment type="subcellular location">
    <subcellularLocation>
        <location evidence="1">Membrane</location>
        <topology evidence="1">Multi-pass membrane protein</topology>
    </subcellularLocation>
</comment>
<feature type="transmembrane region" description="Helical" evidence="6">
    <location>
        <begin position="367"/>
        <end position="385"/>
    </location>
</feature>
<evidence type="ECO:0000256" key="5">
    <source>
        <dbReference type="SAM" id="MobiDB-lite"/>
    </source>
</evidence>
<feature type="transmembrane region" description="Helical" evidence="6">
    <location>
        <begin position="192"/>
        <end position="214"/>
    </location>
</feature>
<evidence type="ECO:0000259" key="7">
    <source>
        <dbReference type="PROSITE" id="PS50850"/>
    </source>
</evidence>
<feature type="domain" description="Major facilitator superfamily (MFS) profile" evidence="7">
    <location>
        <begin position="1"/>
        <end position="390"/>
    </location>
</feature>
<feature type="transmembrane region" description="Helical" evidence="6">
    <location>
        <begin position="234"/>
        <end position="253"/>
    </location>
</feature>
<dbReference type="Proteomes" id="UP001153620">
    <property type="component" value="Chromosome 1"/>
</dbReference>
<dbReference type="PANTHER" id="PTHR11662">
    <property type="entry name" value="SOLUTE CARRIER FAMILY 17"/>
    <property type="match status" value="1"/>
</dbReference>
<evidence type="ECO:0000256" key="2">
    <source>
        <dbReference type="ARBA" id="ARBA00022692"/>
    </source>
</evidence>
<dbReference type="EMBL" id="OU895877">
    <property type="protein sequence ID" value="CAG9801294.1"/>
    <property type="molecule type" value="Genomic_DNA"/>
</dbReference>
<dbReference type="CDD" id="cd17318">
    <property type="entry name" value="MFS_SLC17"/>
    <property type="match status" value="1"/>
</dbReference>
<evidence type="ECO:0000256" key="1">
    <source>
        <dbReference type="ARBA" id="ARBA00004141"/>
    </source>
</evidence>
<dbReference type="SUPFAM" id="SSF103473">
    <property type="entry name" value="MFS general substrate transporter"/>
    <property type="match status" value="1"/>
</dbReference>
<dbReference type="PROSITE" id="PS50850">
    <property type="entry name" value="MFS"/>
    <property type="match status" value="1"/>
</dbReference>
<keyword evidence="9" id="KW-1185">Reference proteome</keyword>
<keyword evidence="4 6" id="KW-0472">Membrane</keyword>